<dbReference type="InterPro" id="IPR008949">
    <property type="entry name" value="Isoprenoid_synthase_dom_sf"/>
</dbReference>
<organism evidence="2 3">
    <name type="scientific">Cupriavidus necator (strain ATCC 17699 / DSM 428 / KCTC 22496 / NCIMB 10442 / H16 / Stanier 337)</name>
    <name type="common">Ralstonia eutropha</name>
    <dbReference type="NCBI Taxonomy" id="381666"/>
    <lineage>
        <taxon>Bacteria</taxon>
        <taxon>Pseudomonadati</taxon>
        <taxon>Pseudomonadota</taxon>
        <taxon>Betaproteobacteria</taxon>
        <taxon>Burkholderiales</taxon>
        <taxon>Burkholderiaceae</taxon>
        <taxon>Cupriavidus</taxon>
    </lineage>
</organism>
<dbReference type="AlphaFoldDB" id="Q0KBM0"/>
<keyword evidence="3" id="KW-1185">Reference proteome</keyword>
<evidence type="ECO:0000256" key="1">
    <source>
        <dbReference type="ARBA" id="ARBA00022679"/>
    </source>
</evidence>
<accession>Q0KBM0</accession>
<dbReference type="GO" id="GO:0016117">
    <property type="term" value="P:carotenoid biosynthetic process"/>
    <property type="evidence" value="ECO:0007669"/>
    <property type="project" value="InterPro"/>
</dbReference>
<dbReference type="InterPro" id="IPR044843">
    <property type="entry name" value="Trans_IPPS_bact-type"/>
</dbReference>
<dbReference type="GO" id="GO:0051996">
    <property type="term" value="F:squalene synthase [NAD(P)H] activity"/>
    <property type="evidence" value="ECO:0007669"/>
    <property type="project" value="InterPro"/>
</dbReference>
<dbReference type="eggNOG" id="COG1562">
    <property type="taxonomic scope" value="Bacteria"/>
</dbReference>
<dbReference type="HOGENOM" id="CLU_037269_1_1_4"/>
<dbReference type="InterPro" id="IPR017828">
    <property type="entry name" value="SQ_synth_HpnD-like"/>
</dbReference>
<sequence length="335" mass="38156">MRQTAGDETAGMKTQLPFRAGELRRQASACATIPCPARCYNPPRRWRFPPHLRPETGVTPDQYCQEKVAQSGSSFYYSFLFLPAERRRAITALYAWCREVDDVVDDSHDAGLAHQQLDWWRAELRRLFEGEPTHPTTKALQPHVRSAGLPQGEMSEVLEGMEMDLTQTRYLDEPGLARYCHCVAGVVGTLSARLFGYTDPQTLVFAERLGQSLQLVNILRDVGEDARRGRIYLPVNTLQQFQVPASEILKGQHSERFVALMQYHAGRARALYHEALALLPKQDRRAQRAGLLMGAIYHALLDELEASQFQVLNQRIALTPLRKLWIAWKTWVRNS</sequence>
<evidence type="ECO:0000313" key="2">
    <source>
        <dbReference type="EMBL" id="CAJ92601.1"/>
    </source>
</evidence>
<proteinExistence type="predicted"/>
<dbReference type="CDD" id="cd00683">
    <property type="entry name" value="Trans_IPPS_HH"/>
    <property type="match status" value="1"/>
</dbReference>
<dbReference type="SFLD" id="SFLDG01212">
    <property type="entry name" value="Phytoene_synthase_like"/>
    <property type="match status" value="1"/>
</dbReference>
<dbReference type="Pfam" id="PF00494">
    <property type="entry name" value="SQS_PSY"/>
    <property type="match status" value="1"/>
</dbReference>
<reference evidence="2 3" key="1">
    <citation type="journal article" date="2006" name="Nat. Biotechnol.">
        <title>Genome sequence of the bioplastic-producing 'Knallgas' bacterium Ralstonia eutropha H16.</title>
        <authorList>
            <person name="Pohlmann A."/>
            <person name="Fricke W.F."/>
            <person name="Reinecke F."/>
            <person name="Kusian B."/>
            <person name="Liesegang H."/>
            <person name="Cramm R."/>
            <person name="Eitinger T."/>
            <person name="Ewering C."/>
            <person name="Potter M."/>
            <person name="Schwartz E."/>
            <person name="Strittmatter A."/>
            <person name="Voss I."/>
            <person name="Gottschalk G."/>
            <person name="Steinbuechel A."/>
            <person name="Friedrich B."/>
            <person name="Bowien B."/>
        </authorList>
    </citation>
    <scope>NUCLEOTIDE SEQUENCE [LARGE SCALE GENOMIC DNA]</scope>
    <source>
        <strain evidence="3">ATCC 17699 / DSM 428 / KCTC 22496 / NCIMB 10442 / H16 / Stanier 337</strain>
    </source>
</reference>
<dbReference type="EMBL" id="AM260479">
    <property type="protein sequence ID" value="CAJ92601.1"/>
    <property type="molecule type" value="Genomic_DNA"/>
</dbReference>
<dbReference type="KEGG" id="reh:H16_A1466"/>
<gene>
    <name evidence="2" type="ordered locus">H16_A1466</name>
</gene>
<dbReference type="Gene3D" id="1.10.600.10">
    <property type="entry name" value="Farnesyl Diphosphate Synthase"/>
    <property type="match status" value="1"/>
</dbReference>
<name>Q0KBM0_CUPNH</name>
<protein>
    <submittedName>
        <fullName evidence="2">Squalene/phytoene synthase</fullName>
        <ecNumber evidence="2">2.5.1.32</ecNumber>
    </submittedName>
</protein>
<dbReference type="NCBIfam" id="TIGR03465">
    <property type="entry name" value="HpnD"/>
    <property type="match status" value="1"/>
</dbReference>
<dbReference type="GO" id="GO:0004311">
    <property type="term" value="F:geranylgeranyl diphosphate synthase activity"/>
    <property type="evidence" value="ECO:0007669"/>
    <property type="project" value="InterPro"/>
</dbReference>
<dbReference type="SFLD" id="SFLDS00005">
    <property type="entry name" value="Isoprenoid_Synthase_Type_I"/>
    <property type="match status" value="1"/>
</dbReference>
<dbReference type="STRING" id="381666.H16_A1466"/>
<dbReference type="InterPro" id="IPR002060">
    <property type="entry name" value="Squ/phyt_synthse"/>
</dbReference>
<dbReference type="SUPFAM" id="SSF48576">
    <property type="entry name" value="Terpenoid synthases"/>
    <property type="match status" value="1"/>
</dbReference>
<dbReference type="Proteomes" id="UP000008210">
    <property type="component" value="Chromosome 1"/>
</dbReference>
<dbReference type="InterPro" id="IPR019845">
    <property type="entry name" value="Squalene/phytoene_synthase_CS"/>
</dbReference>
<keyword evidence="1 2" id="KW-0808">Transferase</keyword>
<dbReference type="EC" id="2.5.1.32" evidence="2"/>
<evidence type="ECO:0000313" key="3">
    <source>
        <dbReference type="Proteomes" id="UP000008210"/>
    </source>
</evidence>
<dbReference type="PANTHER" id="PTHR31480">
    <property type="entry name" value="BIFUNCTIONAL LYCOPENE CYCLASE/PHYTOENE SYNTHASE"/>
    <property type="match status" value="1"/>
</dbReference>
<dbReference type="SFLD" id="SFLDG01018">
    <property type="entry name" value="Squalene/Phytoene_Synthase_Lik"/>
    <property type="match status" value="1"/>
</dbReference>
<dbReference type="PROSITE" id="PS01044">
    <property type="entry name" value="SQUALEN_PHYTOEN_SYN_1"/>
    <property type="match status" value="1"/>
</dbReference>
<dbReference type="PROSITE" id="PS01045">
    <property type="entry name" value="SQUALEN_PHYTOEN_SYN_2"/>
    <property type="match status" value="1"/>
</dbReference>
<dbReference type="InterPro" id="IPR033904">
    <property type="entry name" value="Trans_IPPS_HH"/>
</dbReference>